<dbReference type="Proteomes" id="UP000825890">
    <property type="component" value="Unassembled WGS sequence"/>
</dbReference>
<gene>
    <name evidence="2" type="ORF">CKM354_000612300</name>
</gene>
<keyword evidence="3" id="KW-1185">Reference proteome</keyword>
<keyword evidence="1" id="KW-0175">Coiled coil</keyword>
<evidence type="ECO:0000313" key="3">
    <source>
        <dbReference type="Proteomes" id="UP000825890"/>
    </source>
</evidence>
<accession>A0A9P3CHA7</accession>
<proteinExistence type="predicted"/>
<feature type="coiled-coil region" evidence="1">
    <location>
        <begin position="6"/>
        <end position="40"/>
    </location>
</feature>
<dbReference type="AlphaFoldDB" id="A0A9P3CHA7"/>
<sequence>MDSLTLKELEVKLAASEARLKRLESDAAEERAAIDAIKRLKKPCTPLGLFETLPREMRDKIWGYCVAPGKVFLSEHAIDYDTRFDDYGHYEKPHLKLLAVSKSIRPEAAEMLFKHNQFIFTDVSPRGRWILHKDFYTDDHYEEDPGARRDPLGRLARTHMRSASIAFDLRAPRDDNLISESGYLRDPSMRNSILWSTLTEQQKMTRAHDLATRQTYTNMLEELDTLLYQCDSLTTLEVDFTNSYCPIGCCRVVSYLTDTLVSWEHWWPERLRVLGLKNQEERDHFIDALCVVSQDNKIKVIFEKYVVPKKSFLDCNCLDEEGLDRGLEQEQFEILNGAVCE</sequence>
<reference evidence="2 3" key="1">
    <citation type="submission" date="2021-01" db="EMBL/GenBank/DDBJ databases">
        <title>Cercospora kikuchii MAFF 305040 whole genome shotgun sequence.</title>
        <authorList>
            <person name="Kashiwa T."/>
            <person name="Suzuki T."/>
        </authorList>
    </citation>
    <scope>NUCLEOTIDE SEQUENCE [LARGE SCALE GENOMIC DNA]</scope>
    <source>
        <strain evidence="2 3">MAFF 305040</strain>
    </source>
</reference>
<dbReference type="GeneID" id="68291698"/>
<dbReference type="OrthoDB" id="3643661at2759"/>
<protein>
    <submittedName>
        <fullName evidence="2">Uncharacterized protein</fullName>
    </submittedName>
</protein>
<evidence type="ECO:0000256" key="1">
    <source>
        <dbReference type="SAM" id="Coils"/>
    </source>
</evidence>
<organism evidence="2 3">
    <name type="scientific">Cercospora kikuchii</name>
    <dbReference type="NCBI Taxonomy" id="84275"/>
    <lineage>
        <taxon>Eukaryota</taxon>
        <taxon>Fungi</taxon>
        <taxon>Dikarya</taxon>
        <taxon>Ascomycota</taxon>
        <taxon>Pezizomycotina</taxon>
        <taxon>Dothideomycetes</taxon>
        <taxon>Dothideomycetidae</taxon>
        <taxon>Mycosphaerellales</taxon>
        <taxon>Mycosphaerellaceae</taxon>
        <taxon>Cercospora</taxon>
    </lineage>
</organism>
<comment type="caution">
    <text evidence="2">The sequence shown here is derived from an EMBL/GenBank/DDBJ whole genome shotgun (WGS) entry which is preliminary data.</text>
</comment>
<dbReference type="EMBL" id="BOLY01000003">
    <property type="protein sequence ID" value="GIZ42874.1"/>
    <property type="molecule type" value="Genomic_DNA"/>
</dbReference>
<dbReference type="RefSeq" id="XP_044657361.1">
    <property type="nucleotide sequence ID" value="XM_044801426.1"/>
</dbReference>
<evidence type="ECO:0000313" key="2">
    <source>
        <dbReference type="EMBL" id="GIZ42874.1"/>
    </source>
</evidence>
<name>A0A9P3CHA7_9PEZI</name>